<dbReference type="Proteomes" id="UP000198623">
    <property type="component" value="Unassembled WGS sequence"/>
</dbReference>
<dbReference type="STRING" id="1045558.SAMN05216175_10646"/>
<feature type="transmembrane region" description="Helical" evidence="1">
    <location>
        <begin position="269"/>
        <end position="287"/>
    </location>
</feature>
<feature type="transmembrane region" description="Helical" evidence="1">
    <location>
        <begin position="91"/>
        <end position="109"/>
    </location>
</feature>
<name>A0A1I2RJE9_9GAMM</name>
<feature type="transmembrane region" description="Helical" evidence="1">
    <location>
        <begin position="365"/>
        <end position="386"/>
    </location>
</feature>
<feature type="transmembrane region" description="Helical" evidence="1">
    <location>
        <begin position="392"/>
        <end position="410"/>
    </location>
</feature>
<dbReference type="EMBL" id="FOOU01000006">
    <property type="protein sequence ID" value="SFG37971.1"/>
    <property type="molecule type" value="Genomic_DNA"/>
</dbReference>
<gene>
    <name evidence="2" type="ORF">SAMN05216175_10646</name>
</gene>
<reference evidence="3" key="1">
    <citation type="submission" date="2016-10" db="EMBL/GenBank/DDBJ databases">
        <authorList>
            <person name="Varghese N."/>
            <person name="Submissions S."/>
        </authorList>
    </citation>
    <scope>NUCLEOTIDE SEQUENCE [LARGE SCALE GENOMIC DNA]</scope>
    <source>
        <strain evidence="3">CGMCC 1.10971</strain>
    </source>
</reference>
<keyword evidence="1" id="KW-0472">Membrane</keyword>
<sequence>MKTVSASFFQFAGVHSFLIGMLPFFIPVLLLQRGESIQGIALFIGLTGLGFIFSLKIWEKLYKQQNWRLIIGTSFIAELLLVIALLFSDNYWLLILSALLNGAYNCFYWSTQRVLFSTMTAPVSASALTPATTTKTPEKTLHLTATQTGRQFGNFQILVVVLLKLGIIIGAFLLEKEALGLLLIASTLITFSAIMWFCRPVKTRSFAVSNSIMLTGANSNPASNTPLFRFKDKKNSAVVFYLDGIFLFLESYFWVISLFLIARQSIKELGIIIVLLTVFLSLIFYLLKNRIDSLDSNTVYISAVILYASSWVLRSVLNPELPDALIYPAILLIAFLTTFFRLSFNKRFFDHAKEHNPLQYLLIKSYLSQLGIVIFYSGVALLAAYFSDMQASLSMLYLLLTPVALIYLVYTNPTEPAPVTALVSNTATASRLKTSIT</sequence>
<organism evidence="2 3">
    <name type="scientific">Neptunomonas qingdaonensis</name>
    <dbReference type="NCBI Taxonomy" id="1045558"/>
    <lineage>
        <taxon>Bacteria</taxon>
        <taxon>Pseudomonadati</taxon>
        <taxon>Pseudomonadota</taxon>
        <taxon>Gammaproteobacteria</taxon>
        <taxon>Oceanospirillales</taxon>
        <taxon>Oceanospirillaceae</taxon>
        <taxon>Neptunomonas</taxon>
    </lineage>
</organism>
<dbReference type="InterPro" id="IPR036259">
    <property type="entry name" value="MFS_trans_sf"/>
</dbReference>
<feature type="transmembrane region" description="Helical" evidence="1">
    <location>
        <begin position="179"/>
        <end position="198"/>
    </location>
</feature>
<evidence type="ECO:0000313" key="3">
    <source>
        <dbReference type="Proteomes" id="UP000198623"/>
    </source>
</evidence>
<dbReference type="RefSeq" id="WP_090727633.1">
    <property type="nucleotide sequence ID" value="NZ_FOOU01000006.1"/>
</dbReference>
<feature type="transmembrane region" description="Helical" evidence="1">
    <location>
        <begin position="12"/>
        <end position="31"/>
    </location>
</feature>
<protein>
    <recommendedName>
        <fullName evidence="4">Major Facilitator Superfamily protein</fullName>
    </recommendedName>
</protein>
<accession>A0A1I2RJE9</accession>
<evidence type="ECO:0000313" key="2">
    <source>
        <dbReference type="EMBL" id="SFG37971.1"/>
    </source>
</evidence>
<keyword evidence="3" id="KW-1185">Reference proteome</keyword>
<feature type="transmembrane region" description="Helical" evidence="1">
    <location>
        <begin position="238"/>
        <end position="263"/>
    </location>
</feature>
<dbReference type="AlphaFoldDB" id="A0A1I2RJE9"/>
<keyword evidence="1" id="KW-0812">Transmembrane</keyword>
<evidence type="ECO:0008006" key="4">
    <source>
        <dbReference type="Google" id="ProtNLM"/>
    </source>
</evidence>
<dbReference type="OrthoDB" id="6211049at2"/>
<feature type="transmembrane region" description="Helical" evidence="1">
    <location>
        <begin position="294"/>
        <end position="313"/>
    </location>
</feature>
<feature type="transmembrane region" description="Helical" evidence="1">
    <location>
        <begin position="37"/>
        <end position="55"/>
    </location>
</feature>
<feature type="transmembrane region" description="Helical" evidence="1">
    <location>
        <begin position="325"/>
        <end position="344"/>
    </location>
</feature>
<feature type="transmembrane region" description="Helical" evidence="1">
    <location>
        <begin position="67"/>
        <end position="85"/>
    </location>
</feature>
<evidence type="ECO:0000256" key="1">
    <source>
        <dbReference type="SAM" id="Phobius"/>
    </source>
</evidence>
<keyword evidence="1" id="KW-1133">Transmembrane helix</keyword>
<dbReference type="SUPFAM" id="SSF103473">
    <property type="entry name" value="MFS general substrate transporter"/>
    <property type="match status" value="1"/>
</dbReference>
<feature type="transmembrane region" description="Helical" evidence="1">
    <location>
        <begin position="155"/>
        <end position="173"/>
    </location>
</feature>
<proteinExistence type="predicted"/>